<organism evidence="2 3">
    <name type="scientific">Roseivirga spongicola</name>
    <dbReference type="NCBI Taxonomy" id="333140"/>
    <lineage>
        <taxon>Bacteria</taxon>
        <taxon>Pseudomonadati</taxon>
        <taxon>Bacteroidota</taxon>
        <taxon>Cytophagia</taxon>
        <taxon>Cytophagales</taxon>
        <taxon>Roseivirgaceae</taxon>
        <taxon>Roseivirga</taxon>
    </lineage>
</organism>
<reference evidence="2 3" key="1">
    <citation type="submission" date="2016-01" db="EMBL/GenBank/DDBJ databases">
        <title>Genome sequencing of Roseivirga spongicola UST030701-084.</title>
        <authorList>
            <person name="Selvaratnam C."/>
            <person name="Thevarajoo S."/>
            <person name="Goh K.M."/>
            <person name="Ee R."/>
            <person name="Chan K.-G."/>
            <person name="Chong C.S."/>
        </authorList>
    </citation>
    <scope>NUCLEOTIDE SEQUENCE [LARGE SCALE GENOMIC DNA]</scope>
    <source>
        <strain evidence="2 3">UST030701-084</strain>
    </source>
</reference>
<dbReference type="AlphaFoldDB" id="A0A150XG78"/>
<keyword evidence="3" id="KW-1185">Reference proteome</keyword>
<feature type="chain" id="PRO_5007574614" evidence="1">
    <location>
        <begin position="22"/>
        <end position="182"/>
    </location>
</feature>
<dbReference type="RefSeq" id="WP_068216344.1">
    <property type="nucleotide sequence ID" value="NZ_CP139724.1"/>
</dbReference>
<proteinExistence type="predicted"/>
<evidence type="ECO:0000313" key="3">
    <source>
        <dbReference type="Proteomes" id="UP000075606"/>
    </source>
</evidence>
<name>A0A150XG78_9BACT</name>
<sequence length="182" mass="21255">MKTLNNLLIILTFFISSKSFAQKTESMDLGWKAITDFSIVGIDSFKSLYQTDSLMNNLEFLGKPTFLKREPFSADHGYGFEVHFKGLELTYRHSTDFEKGHYEYTKILFNSPVYTLKLKEQKIKVGQSIDSLPDLLKAPELRDMDNQHRMLFHFSPVSSTFQIYFNRNTRLITALEFSNTFY</sequence>
<keyword evidence="1" id="KW-0732">Signal</keyword>
<dbReference type="STRING" id="333140.AWW68_02770"/>
<gene>
    <name evidence="2" type="ORF">AWW68_02770</name>
</gene>
<dbReference type="Proteomes" id="UP000075606">
    <property type="component" value="Unassembled WGS sequence"/>
</dbReference>
<dbReference type="EMBL" id="LRPC01000001">
    <property type="protein sequence ID" value="KYG77710.1"/>
    <property type="molecule type" value="Genomic_DNA"/>
</dbReference>
<protein>
    <submittedName>
        <fullName evidence="2">Uncharacterized protein</fullName>
    </submittedName>
</protein>
<comment type="caution">
    <text evidence="2">The sequence shown here is derived from an EMBL/GenBank/DDBJ whole genome shotgun (WGS) entry which is preliminary data.</text>
</comment>
<accession>A0A150XG78</accession>
<evidence type="ECO:0000256" key="1">
    <source>
        <dbReference type="SAM" id="SignalP"/>
    </source>
</evidence>
<feature type="signal peptide" evidence="1">
    <location>
        <begin position="1"/>
        <end position="21"/>
    </location>
</feature>
<evidence type="ECO:0000313" key="2">
    <source>
        <dbReference type="EMBL" id="KYG77710.1"/>
    </source>
</evidence>